<dbReference type="GO" id="GO:0051879">
    <property type="term" value="F:Hsp90 protein binding"/>
    <property type="evidence" value="ECO:0007669"/>
    <property type="project" value="TreeGrafter"/>
</dbReference>
<dbReference type="AlphaFoldDB" id="A0A6A0A9U6"/>
<protein>
    <submittedName>
        <fullName evidence="1">Uncharacterized protein</fullName>
    </submittedName>
</protein>
<gene>
    <name evidence="1" type="ORF">HaLaN_27380</name>
</gene>
<evidence type="ECO:0000313" key="2">
    <source>
        <dbReference type="Proteomes" id="UP000485058"/>
    </source>
</evidence>
<dbReference type="InterPro" id="IPR019399">
    <property type="entry name" value="Parkin_co-regulated_protein"/>
</dbReference>
<proteinExistence type="predicted"/>
<dbReference type="EMBL" id="BLLF01004055">
    <property type="protein sequence ID" value="GFH28827.1"/>
    <property type="molecule type" value="Genomic_DNA"/>
</dbReference>
<feature type="non-terminal residue" evidence="1">
    <location>
        <position position="1"/>
    </location>
</feature>
<accession>A0A6A0A9U6</accession>
<reference evidence="1 2" key="1">
    <citation type="submission" date="2020-02" db="EMBL/GenBank/DDBJ databases">
        <title>Draft genome sequence of Haematococcus lacustris strain NIES-144.</title>
        <authorList>
            <person name="Morimoto D."/>
            <person name="Nakagawa S."/>
            <person name="Yoshida T."/>
            <person name="Sawayama S."/>
        </authorList>
    </citation>
    <scope>NUCLEOTIDE SEQUENCE [LARGE SCALE GENOMIC DNA]</scope>
    <source>
        <strain evidence="1 2">NIES-144</strain>
    </source>
</reference>
<sequence length="127" mass="14061">MIGSPPRSPGQFLRKGQGPELCVRTNLAQEPYRFLAIRGSEVLIREAGQGLGQCAADCVPPLHKVAEVWVHHLWQLAPVFNLFVLKGKFQVDLGYNSRDIASIKQLVFDLVLLLEEHGGPHATALIR</sequence>
<dbReference type="GO" id="GO:0030544">
    <property type="term" value="F:Hsp70 protein binding"/>
    <property type="evidence" value="ECO:0007669"/>
    <property type="project" value="TreeGrafter"/>
</dbReference>
<dbReference type="Proteomes" id="UP000485058">
    <property type="component" value="Unassembled WGS sequence"/>
</dbReference>
<feature type="non-terminal residue" evidence="1">
    <location>
        <position position="127"/>
    </location>
</feature>
<comment type="caution">
    <text evidence="1">The sequence shown here is derived from an EMBL/GenBank/DDBJ whole genome shotgun (WGS) entry which is preliminary data.</text>
</comment>
<dbReference type="PANTHER" id="PTHR21207:SF2">
    <property type="entry name" value="PARKIN COREGULATED GENE PROTEIN"/>
    <property type="match status" value="1"/>
</dbReference>
<name>A0A6A0A9U6_HAELA</name>
<dbReference type="PANTHER" id="PTHR21207">
    <property type="entry name" value="PARKIN COREGULATED GENE PROTEIN PARK2 COREGULATED"/>
    <property type="match status" value="1"/>
</dbReference>
<organism evidence="1 2">
    <name type="scientific">Haematococcus lacustris</name>
    <name type="common">Green alga</name>
    <name type="synonym">Haematococcus pluvialis</name>
    <dbReference type="NCBI Taxonomy" id="44745"/>
    <lineage>
        <taxon>Eukaryota</taxon>
        <taxon>Viridiplantae</taxon>
        <taxon>Chlorophyta</taxon>
        <taxon>core chlorophytes</taxon>
        <taxon>Chlorophyceae</taxon>
        <taxon>CS clade</taxon>
        <taxon>Chlamydomonadales</taxon>
        <taxon>Haematococcaceae</taxon>
        <taxon>Haematococcus</taxon>
    </lineage>
</organism>
<keyword evidence="2" id="KW-1185">Reference proteome</keyword>
<evidence type="ECO:0000313" key="1">
    <source>
        <dbReference type="EMBL" id="GFH28827.1"/>
    </source>
</evidence>